<feature type="signal peptide" evidence="2">
    <location>
        <begin position="1"/>
        <end position="21"/>
    </location>
</feature>
<evidence type="ECO:0000256" key="1">
    <source>
        <dbReference type="SAM" id="MobiDB-lite"/>
    </source>
</evidence>
<evidence type="ECO:0000313" key="4">
    <source>
        <dbReference type="EMBL" id="CAI6332882.1"/>
    </source>
</evidence>
<dbReference type="Pfam" id="PF01266">
    <property type="entry name" value="DAO"/>
    <property type="match status" value="1"/>
</dbReference>
<dbReference type="PANTHER" id="PTHR13847:SF284">
    <property type="entry name" value="FAD DEPENDENT OXIDOREDUCTASE DOMAIN-CONTAINING PROTEIN"/>
    <property type="match status" value="1"/>
</dbReference>
<gene>
    <name evidence="4" type="ORF">PDIGIT_LOCUS5915</name>
</gene>
<evidence type="ECO:0000259" key="3">
    <source>
        <dbReference type="Pfam" id="PF01266"/>
    </source>
</evidence>
<dbReference type="AlphaFoldDB" id="A0A9W4UDT0"/>
<accession>A0A9W4UDT0</accession>
<keyword evidence="5" id="KW-1185">Reference proteome</keyword>
<dbReference type="InterPro" id="IPR006076">
    <property type="entry name" value="FAD-dep_OxRdtase"/>
</dbReference>
<dbReference type="PANTHER" id="PTHR13847">
    <property type="entry name" value="SARCOSINE DEHYDROGENASE-RELATED"/>
    <property type="match status" value="1"/>
</dbReference>
<evidence type="ECO:0000256" key="2">
    <source>
        <dbReference type="SAM" id="SignalP"/>
    </source>
</evidence>
<proteinExistence type="predicted"/>
<dbReference type="Proteomes" id="UP001152607">
    <property type="component" value="Unassembled WGS sequence"/>
</dbReference>
<dbReference type="GO" id="GO:0005737">
    <property type="term" value="C:cytoplasm"/>
    <property type="evidence" value="ECO:0007669"/>
    <property type="project" value="TreeGrafter"/>
</dbReference>
<comment type="caution">
    <text evidence="4">The sequence shown here is derived from an EMBL/GenBank/DDBJ whole genome shotgun (WGS) entry which is preliminary data.</text>
</comment>
<feature type="chain" id="PRO_5040979786" description="FAD dependent oxidoreductase domain-containing protein" evidence="2">
    <location>
        <begin position="22"/>
        <end position="495"/>
    </location>
</feature>
<dbReference type="Gene3D" id="3.30.9.10">
    <property type="entry name" value="D-Amino Acid Oxidase, subunit A, domain 2"/>
    <property type="match status" value="1"/>
</dbReference>
<dbReference type="EMBL" id="CAOQHR010000003">
    <property type="protein sequence ID" value="CAI6332882.1"/>
    <property type="molecule type" value="Genomic_DNA"/>
</dbReference>
<dbReference type="InterPro" id="IPR036188">
    <property type="entry name" value="FAD/NAD-bd_sf"/>
</dbReference>
<protein>
    <recommendedName>
        <fullName evidence="3">FAD dependent oxidoreductase domain-containing protein</fullName>
    </recommendedName>
</protein>
<dbReference type="OrthoDB" id="429143at2759"/>
<feature type="region of interest" description="Disordered" evidence="1">
    <location>
        <begin position="27"/>
        <end position="56"/>
    </location>
</feature>
<dbReference type="SUPFAM" id="SSF51905">
    <property type="entry name" value="FAD/NAD(P)-binding domain"/>
    <property type="match status" value="1"/>
</dbReference>
<evidence type="ECO:0000313" key="5">
    <source>
        <dbReference type="Proteomes" id="UP001152607"/>
    </source>
</evidence>
<reference evidence="4" key="1">
    <citation type="submission" date="2023-01" db="EMBL/GenBank/DDBJ databases">
        <authorList>
            <person name="Van Ghelder C."/>
            <person name="Rancurel C."/>
        </authorList>
    </citation>
    <scope>NUCLEOTIDE SEQUENCE</scope>
    <source>
        <strain evidence="4">CNCM I-4278</strain>
    </source>
</reference>
<name>A0A9W4UDT0_9PLEO</name>
<keyword evidence="2" id="KW-0732">Signal</keyword>
<organism evidence="4 5">
    <name type="scientific">Periconia digitata</name>
    <dbReference type="NCBI Taxonomy" id="1303443"/>
    <lineage>
        <taxon>Eukaryota</taxon>
        <taxon>Fungi</taxon>
        <taxon>Dikarya</taxon>
        <taxon>Ascomycota</taxon>
        <taxon>Pezizomycotina</taxon>
        <taxon>Dothideomycetes</taxon>
        <taxon>Pleosporomycetidae</taxon>
        <taxon>Pleosporales</taxon>
        <taxon>Massarineae</taxon>
        <taxon>Periconiaceae</taxon>
        <taxon>Periconia</taxon>
    </lineage>
</organism>
<dbReference type="Gene3D" id="3.50.50.60">
    <property type="entry name" value="FAD/NAD(P)-binding domain"/>
    <property type="match status" value="1"/>
</dbReference>
<feature type="domain" description="FAD dependent oxidoreductase" evidence="3">
    <location>
        <begin position="78"/>
        <end position="469"/>
    </location>
</feature>
<sequence length="495" mass="54157">MWVSSAITALQIAALLPQTQALAVRSPQVPISKRDDGNTTLRPGFPHPDPTESYWQEPPHRIANLRTTPELPTEETFDYVIVGSGVSGAAIAFKLLSRDPSLSILMLEARTAASAASGRNGGHCKAGDWKAVKEWVELYGEDEALRIGKMEQDCVDDVREFVRAHNVSSGWQDVETADVYWTKEAFEKATGIVEYQKELQSRRPNDGPWSNKRTVYAGQAARDYWKWPQILGAVVYTAHTQNPYLTVCAILEEGLNKGLNLQTNTVALALNQLSSASETGAKWEVETDRGTVKGKQVVLATNSYTNALHPGLASTGFLTPQRAQVAAVHPEKDTSNNTVFRRSHSYPDLHSGNNYIAVRAPGDIGAGDVIIGGSSKFSPTRERNITDDSVINQDMADDLRAVGRVVFGYENWGETTKVVKDWTGIICNTPDGFPVVGGLPGQDGLWASVCMNGHGMAWAYRSAEALVQMMTEGEAPEWFPQSFDVARAWNKSSDS</sequence>